<comment type="caution">
    <text evidence="1">The sequence shown here is derived from an EMBL/GenBank/DDBJ whole genome shotgun (WGS) entry which is preliminary data.</text>
</comment>
<dbReference type="AlphaFoldDB" id="A0A4R3L4N5"/>
<dbReference type="Pfam" id="PF05258">
    <property type="entry name" value="DciA"/>
    <property type="match status" value="1"/>
</dbReference>
<accession>A0A4R3L4N5</accession>
<reference evidence="1 2" key="1">
    <citation type="submission" date="2019-03" db="EMBL/GenBank/DDBJ databases">
        <title>Genomic Encyclopedia of Type Strains, Phase IV (KMG-IV): sequencing the most valuable type-strain genomes for metagenomic binning, comparative biology and taxonomic classification.</title>
        <authorList>
            <person name="Goeker M."/>
        </authorList>
    </citation>
    <scope>NUCLEOTIDE SEQUENCE [LARGE SCALE GENOMIC DNA]</scope>
    <source>
        <strain evidence="1 2">DSM 21944</strain>
    </source>
</reference>
<evidence type="ECO:0000313" key="2">
    <source>
        <dbReference type="Proteomes" id="UP000294599"/>
    </source>
</evidence>
<proteinExistence type="predicted"/>
<sequence length="131" mass="13771">MSQHTPHHTFKPVADIVLSNDIAGLAARAGALADLGARLSRVLPSALSAQVRFADLREGRLVFLASSAAWATRLRYTQALVLEAARQLGLGASELVVKVAPPAPASQPLAPARPLSESAARHLDLAAKLLR</sequence>
<name>A0A4R3L4N5_9GAMM</name>
<dbReference type="Proteomes" id="UP000294599">
    <property type="component" value="Unassembled WGS sequence"/>
</dbReference>
<protein>
    <recommendedName>
        <fullName evidence="3">DUF721 domain-containing protein</fullName>
    </recommendedName>
</protein>
<dbReference type="InterPro" id="IPR007922">
    <property type="entry name" value="DciA-like"/>
</dbReference>
<evidence type="ECO:0000313" key="1">
    <source>
        <dbReference type="EMBL" id="TCS93710.1"/>
    </source>
</evidence>
<gene>
    <name evidence="1" type="ORF">EDC25_12631</name>
</gene>
<keyword evidence="2" id="KW-1185">Reference proteome</keyword>
<evidence type="ECO:0008006" key="3">
    <source>
        <dbReference type="Google" id="ProtNLM"/>
    </source>
</evidence>
<dbReference type="EMBL" id="SMAF01000026">
    <property type="protein sequence ID" value="TCS93710.1"/>
    <property type="molecule type" value="Genomic_DNA"/>
</dbReference>
<organism evidence="1 2">
    <name type="scientific">Pseudofulvimonas gallinarii</name>
    <dbReference type="NCBI Taxonomy" id="634155"/>
    <lineage>
        <taxon>Bacteria</taxon>
        <taxon>Pseudomonadati</taxon>
        <taxon>Pseudomonadota</taxon>
        <taxon>Gammaproteobacteria</taxon>
        <taxon>Lysobacterales</taxon>
        <taxon>Rhodanobacteraceae</taxon>
        <taxon>Pseudofulvimonas</taxon>
    </lineage>
</organism>